<gene>
    <name evidence="4" type="ORF">BKA59DRAFT_511129</name>
</gene>
<keyword evidence="1" id="KW-0175">Coiled coil</keyword>
<proteinExistence type="predicted"/>
<evidence type="ECO:0000256" key="2">
    <source>
        <dbReference type="SAM" id="MobiDB-lite"/>
    </source>
</evidence>
<sequence>MAITPIFRALLIVGLLACLAASTAHPSGPNPEPLDLNYNIPYKPDDYDREALDKARVKVSPQITSLPSKRQEGIKFYSCGGGHKRQEHGSCGCSSGRKHSPPTKRRNTSMCGRDLDNQPAQPTNLPEHNCCGCNAGRKHKPPTKRHENNSSAIASEAKLPYAPVELHPTYPGSDIAVPASELEVLKEWAAKGKYISCNSGMKDKLPKRDHLEMYPTYPGSDLAVPASELKVLKQWAAEGKHPEITGEMNKHHHPLSKRLPPSFESFEELKKHREEIKKQKEQLSREKALQEGLESYENERIAAIADVDVKIQQTRVPDEDGDLPVVIKITITNNSKWKITYCDKTSPISSNAYKMGFFEVISRELRADIGAPANSTLAATQPSWGECSRDLYSGESASTWMTFPPPDALDNPKLGSLKGGKYDVRLTGVWHGIQAMGDPEVDPKWDTNEWSTYTHRFSSNTITIDL</sequence>
<feature type="coiled-coil region" evidence="1">
    <location>
        <begin position="266"/>
        <end position="293"/>
    </location>
</feature>
<keyword evidence="5" id="KW-1185">Reference proteome</keyword>
<evidence type="ECO:0000313" key="5">
    <source>
        <dbReference type="Proteomes" id="UP000813427"/>
    </source>
</evidence>
<feature type="region of interest" description="Disordered" evidence="2">
    <location>
        <begin position="82"/>
        <end position="108"/>
    </location>
</feature>
<dbReference type="OrthoDB" id="5104749at2759"/>
<protein>
    <submittedName>
        <fullName evidence="4">Uncharacterized protein</fullName>
    </submittedName>
</protein>
<name>A0A8K0RW84_9HYPO</name>
<evidence type="ECO:0000256" key="3">
    <source>
        <dbReference type="SAM" id="SignalP"/>
    </source>
</evidence>
<keyword evidence="3" id="KW-0732">Signal</keyword>
<organism evidence="4 5">
    <name type="scientific">Fusarium tricinctum</name>
    <dbReference type="NCBI Taxonomy" id="61284"/>
    <lineage>
        <taxon>Eukaryota</taxon>
        <taxon>Fungi</taxon>
        <taxon>Dikarya</taxon>
        <taxon>Ascomycota</taxon>
        <taxon>Pezizomycotina</taxon>
        <taxon>Sordariomycetes</taxon>
        <taxon>Hypocreomycetidae</taxon>
        <taxon>Hypocreales</taxon>
        <taxon>Nectriaceae</taxon>
        <taxon>Fusarium</taxon>
        <taxon>Fusarium tricinctum species complex</taxon>
    </lineage>
</organism>
<dbReference type="AlphaFoldDB" id="A0A8K0RW84"/>
<evidence type="ECO:0000313" key="4">
    <source>
        <dbReference type="EMBL" id="KAH7245178.1"/>
    </source>
</evidence>
<dbReference type="EMBL" id="JAGPXF010000004">
    <property type="protein sequence ID" value="KAH7245178.1"/>
    <property type="molecule type" value="Genomic_DNA"/>
</dbReference>
<comment type="caution">
    <text evidence="4">The sequence shown here is derived from an EMBL/GenBank/DDBJ whole genome shotgun (WGS) entry which is preliminary data.</text>
</comment>
<dbReference type="Proteomes" id="UP000813427">
    <property type="component" value="Unassembled WGS sequence"/>
</dbReference>
<evidence type="ECO:0000256" key="1">
    <source>
        <dbReference type="SAM" id="Coils"/>
    </source>
</evidence>
<feature type="signal peptide" evidence="3">
    <location>
        <begin position="1"/>
        <end position="24"/>
    </location>
</feature>
<accession>A0A8K0RW84</accession>
<reference evidence="4" key="1">
    <citation type="journal article" date="2021" name="Nat. Commun.">
        <title>Genetic determinants of endophytism in the Arabidopsis root mycobiome.</title>
        <authorList>
            <person name="Mesny F."/>
            <person name="Miyauchi S."/>
            <person name="Thiergart T."/>
            <person name="Pickel B."/>
            <person name="Atanasova L."/>
            <person name="Karlsson M."/>
            <person name="Huettel B."/>
            <person name="Barry K.W."/>
            <person name="Haridas S."/>
            <person name="Chen C."/>
            <person name="Bauer D."/>
            <person name="Andreopoulos W."/>
            <person name="Pangilinan J."/>
            <person name="LaButti K."/>
            <person name="Riley R."/>
            <person name="Lipzen A."/>
            <person name="Clum A."/>
            <person name="Drula E."/>
            <person name="Henrissat B."/>
            <person name="Kohler A."/>
            <person name="Grigoriev I.V."/>
            <person name="Martin F.M."/>
            <person name="Hacquard S."/>
        </authorList>
    </citation>
    <scope>NUCLEOTIDE SEQUENCE</scope>
    <source>
        <strain evidence="4">MPI-SDFR-AT-0068</strain>
    </source>
</reference>
<feature type="compositionally biased region" description="Basic residues" evidence="2">
    <location>
        <begin position="96"/>
        <end position="107"/>
    </location>
</feature>
<feature type="chain" id="PRO_5035426662" evidence="3">
    <location>
        <begin position="25"/>
        <end position="466"/>
    </location>
</feature>